<dbReference type="EMBL" id="CP026538">
    <property type="protein sequence ID" value="QAZ69381.1"/>
    <property type="molecule type" value="Genomic_DNA"/>
</dbReference>
<feature type="transmembrane region" description="Helical" evidence="1">
    <location>
        <begin position="31"/>
        <end position="53"/>
    </location>
</feature>
<evidence type="ECO:0000256" key="1">
    <source>
        <dbReference type="SAM" id="Phobius"/>
    </source>
</evidence>
<proteinExistence type="predicted"/>
<evidence type="ECO:0000313" key="2">
    <source>
        <dbReference type="EMBL" id="QAZ69381.1"/>
    </source>
</evidence>
<keyword evidence="1" id="KW-1133">Transmembrane helix</keyword>
<accession>A0A4P6HPY7</accession>
<sequence length="250" mass="27613">MAGSGRIDILILRDAAGVGRYRLPVWLVRTLVLTPLALLLVLGAAVAVAYHLYQANRDDAARTAVLRQEIDAAGESLMRLENIERTLRSKDATELETLLGSYNPDKPDWFKVRPEDRKEPAQPAAEAAKDRVDLSKILARVDASQAGVDNLKLKIDNKRLNLGFDLSNVTPQTGLVGKAEAFVVTNDGTLWPLKPEKDELSFQIQRFKQIAASLPLPAKLEARDIYGLRLVILDPSGKPIFAQVYPLPKE</sequence>
<dbReference type="KEGG" id="dcb:C3Y92_19915"/>
<evidence type="ECO:0000313" key="3">
    <source>
        <dbReference type="Proteomes" id="UP000293296"/>
    </source>
</evidence>
<keyword evidence="1" id="KW-0472">Membrane</keyword>
<protein>
    <submittedName>
        <fullName evidence="2">Uncharacterized protein</fullName>
    </submittedName>
</protein>
<dbReference type="AlphaFoldDB" id="A0A4P6HPY7"/>
<keyword evidence="1" id="KW-0812">Transmembrane</keyword>
<dbReference type="Proteomes" id="UP000293296">
    <property type="component" value="Chromosome"/>
</dbReference>
<reference evidence="2 3" key="1">
    <citation type="submission" date="2018-02" db="EMBL/GenBank/DDBJ databases">
        <title>Genome sequence of Desulfovibrio carbinolicus DSM 3852.</title>
        <authorList>
            <person name="Wilbanks E."/>
            <person name="Skennerton C.T."/>
            <person name="Orphan V.J."/>
        </authorList>
    </citation>
    <scope>NUCLEOTIDE SEQUENCE [LARGE SCALE GENOMIC DNA]</scope>
    <source>
        <strain evidence="2 3">DSM 3852</strain>
    </source>
</reference>
<organism evidence="2 3">
    <name type="scientific">Solidesulfovibrio carbinolicus</name>
    <dbReference type="NCBI Taxonomy" id="296842"/>
    <lineage>
        <taxon>Bacteria</taxon>
        <taxon>Pseudomonadati</taxon>
        <taxon>Thermodesulfobacteriota</taxon>
        <taxon>Desulfovibrionia</taxon>
        <taxon>Desulfovibrionales</taxon>
        <taxon>Desulfovibrionaceae</taxon>
        <taxon>Solidesulfovibrio</taxon>
    </lineage>
</organism>
<dbReference type="OrthoDB" id="5456782at2"/>
<keyword evidence="3" id="KW-1185">Reference proteome</keyword>
<dbReference type="RefSeq" id="WP_129355712.1">
    <property type="nucleotide sequence ID" value="NZ_CP026538.1"/>
</dbReference>
<name>A0A4P6HPY7_9BACT</name>
<gene>
    <name evidence="2" type="ORF">C3Y92_19915</name>
</gene>